<name>A0A3S3QMY0_9BACT</name>
<dbReference type="Proteomes" id="UP000286862">
    <property type="component" value="Unassembled WGS sequence"/>
</dbReference>
<dbReference type="Pfam" id="PF13304">
    <property type="entry name" value="AAA_21"/>
    <property type="match status" value="1"/>
</dbReference>
<sequence>ELLPEEAPSRLIRELADYAIYTANTNTLRGLILDTQQRDPVGLAGGRLPQAVLSLFAYKRKAKWMTQVFSDIHSMIDWEKSFGARSAGDALPLSPSVAASRHVVWFRDRFMAEKRNGLTGYDASEGALYVLFAAALATLPEAPPVLAIDNMDHGLNPRLARALMEKICSWIFAVDDMEKQLLLTTHNPLVLDGLPLDNDEVRLFTVDRSRKGRTIIRRVYLTPDDLQRDGEYWTVSRLWVTGHLGGVPNV</sequence>
<dbReference type="GO" id="GO:0016887">
    <property type="term" value="F:ATP hydrolysis activity"/>
    <property type="evidence" value="ECO:0007669"/>
    <property type="project" value="InterPro"/>
</dbReference>
<protein>
    <submittedName>
        <fullName evidence="2">AAA domain-containing protein, putative AbiEii toxin, Type IV TA system</fullName>
    </submittedName>
</protein>
<feature type="non-terminal residue" evidence="2">
    <location>
        <position position="1"/>
    </location>
</feature>
<dbReference type="InterPro" id="IPR003959">
    <property type="entry name" value="ATPase_AAA_core"/>
</dbReference>
<reference evidence="2 3" key="1">
    <citation type="submission" date="2017-01" db="EMBL/GenBank/DDBJ databases">
        <title>The cable genome- insights into the physiology and evolution of filamentous bacteria capable of sulfide oxidation via long distance electron transfer.</title>
        <authorList>
            <person name="Schreiber L."/>
            <person name="Bjerg J.T."/>
            <person name="Boggild A."/>
            <person name="Van De Vossenberg J."/>
            <person name="Meysman F."/>
            <person name="Nielsen L.P."/>
            <person name="Schramm A."/>
            <person name="Kjeldsen K.U."/>
        </authorList>
    </citation>
    <scope>NUCLEOTIDE SEQUENCE [LARGE SCALE GENOMIC DNA]</scope>
    <source>
        <strain evidence="2">A2</strain>
    </source>
</reference>
<comment type="caution">
    <text evidence="2">The sequence shown here is derived from an EMBL/GenBank/DDBJ whole genome shotgun (WGS) entry which is preliminary data.</text>
</comment>
<dbReference type="AlphaFoldDB" id="A0A3S3QMY0"/>
<evidence type="ECO:0000313" key="3">
    <source>
        <dbReference type="Proteomes" id="UP000286862"/>
    </source>
</evidence>
<gene>
    <name evidence="2" type="ORF">VT99_10356</name>
</gene>
<dbReference type="EMBL" id="MTKQ01000035">
    <property type="protein sequence ID" value="RWX49008.1"/>
    <property type="molecule type" value="Genomic_DNA"/>
</dbReference>
<evidence type="ECO:0000313" key="2">
    <source>
        <dbReference type="EMBL" id="RWX49008.1"/>
    </source>
</evidence>
<organism evidence="2 3">
    <name type="scientific">Candidatus Electrothrix marina</name>
    <dbReference type="NCBI Taxonomy" id="1859130"/>
    <lineage>
        <taxon>Bacteria</taxon>
        <taxon>Pseudomonadati</taxon>
        <taxon>Thermodesulfobacteriota</taxon>
        <taxon>Desulfobulbia</taxon>
        <taxon>Desulfobulbales</taxon>
        <taxon>Desulfobulbaceae</taxon>
        <taxon>Candidatus Electrothrix</taxon>
    </lineage>
</organism>
<accession>A0A3S3QMY0</accession>
<feature type="domain" description="ATPase AAA-type core" evidence="1">
    <location>
        <begin position="113"/>
        <end position="192"/>
    </location>
</feature>
<proteinExistence type="predicted"/>
<dbReference type="GO" id="GO:0005524">
    <property type="term" value="F:ATP binding"/>
    <property type="evidence" value="ECO:0007669"/>
    <property type="project" value="InterPro"/>
</dbReference>
<evidence type="ECO:0000259" key="1">
    <source>
        <dbReference type="Pfam" id="PF13304"/>
    </source>
</evidence>